<dbReference type="Pfam" id="PF13439">
    <property type="entry name" value="Glyco_transf_4"/>
    <property type="match status" value="1"/>
</dbReference>
<evidence type="ECO:0000259" key="1">
    <source>
        <dbReference type="Pfam" id="PF00534"/>
    </source>
</evidence>
<sequence length="395" mass="44591">MKVLWLASWYPNLHEPYNGDFIQRHAIAVASVIPVDVIHVLQTGHKVNVADDAVTITKKDGLTEYICSFAFRQTGIGIVDKIRYNILYHRFYRKVVKDYIQQNGRPDLVHVHVPVKAGLMALELMYTYKIPYIVSEQSSHYEERSPDYFFKRSKYFRHNTRRIFENALAVTNVSATIGSRLQSLFQIRSYKTIHNLVDTTKFFYSEPLPHHTLRLLHVSSMSEQKNVAGIITALATFDRHYKYWQCTFCGPHAAGLQEMAATAGIADKLFFTGEIAYADVALQMQQADFFVLFSNHENFPCVVVEALCCGLPVVSSDAGGVREAIDESNGLLVAVGDEQQLADALKKLTANRHVYNRPLIASQAKGKYNAAGIASAFVELYRSTINKTGEKQQKI</sequence>
<reference evidence="3" key="1">
    <citation type="submission" date="2020-11" db="EMBL/GenBank/DDBJ databases">
        <title>Bacterial whole genome sequence for Panacibacter sp. DH6.</title>
        <authorList>
            <person name="Le V."/>
            <person name="Ko S."/>
            <person name="Ahn C.-Y."/>
            <person name="Oh H.-M."/>
        </authorList>
    </citation>
    <scope>NUCLEOTIDE SEQUENCE</scope>
    <source>
        <strain evidence="3">DH6</strain>
    </source>
</reference>
<proteinExistence type="predicted"/>
<evidence type="ECO:0000313" key="4">
    <source>
        <dbReference type="Proteomes" id="UP000628448"/>
    </source>
</evidence>
<dbReference type="EMBL" id="JADWYR010000003">
    <property type="protein sequence ID" value="MBG9378647.1"/>
    <property type="molecule type" value="Genomic_DNA"/>
</dbReference>
<dbReference type="InterPro" id="IPR050194">
    <property type="entry name" value="Glycosyltransferase_grp1"/>
</dbReference>
<protein>
    <submittedName>
        <fullName evidence="3">Glycosyltransferase</fullName>
    </submittedName>
</protein>
<name>A0A931H099_9BACT</name>
<dbReference type="SUPFAM" id="SSF53756">
    <property type="entry name" value="UDP-Glycosyltransferase/glycogen phosphorylase"/>
    <property type="match status" value="1"/>
</dbReference>
<dbReference type="Gene3D" id="3.40.50.2000">
    <property type="entry name" value="Glycogen Phosphorylase B"/>
    <property type="match status" value="2"/>
</dbReference>
<keyword evidence="4" id="KW-1185">Reference proteome</keyword>
<dbReference type="InterPro" id="IPR001296">
    <property type="entry name" value="Glyco_trans_1"/>
</dbReference>
<feature type="domain" description="Glycosyltransferase subfamily 4-like N-terminal" evidence="2">
    <location>
        <begin position="70"/>
        <end position="200"/>
    </location>
</feature>
<evidence type="ECO:0000259" key="2">
    <source>
        <dbReference type="Pfam" id="PF13439"/>
    </source>
</evidence>
<evidence type="ECO:0000313" key="3">
    <source>
        <dbReference type="EMBL" id="MBG9378647.1"/>
    </source>
</evidence>
<comment type="caution">
    <text evidence="3">The sequence shown here is derived from an EMBL/GenBank/DDBJ whole genome shotgun (WGS) entry which is preliminary data.</text>
</comment>
<dbReference type="PANTHER" id="PTHR45947:SF3">
    <property type="entry name" value="SULFOQUINOVOSYL TRANSFERASE SQD2"/>
    <property type="match status" value="1"/>
</dbReference>
<dbReference type="AlphaFoldDB" id="A0A931H099"/>
<organism evidence="3 4">
    <name type="scientific">Panacibacter microcysteis</name>
    <dbReference type="NCBI Taxonomy" id="2793269"/>
    <lineage>
        <taxon>Bacteria</taxon>
        <taxon>Pseudomonadati</taxon>
        <taxon>Bacteroidota</taxon>
        <taxon>Chitinophagia</taxon>
        <taxon>Chitinophagales</taxon>
        <taxon>Chitinophagaceae</taxon>
        <taxon>Panacibacter</taxon>
    </lineage>
</organism>
<dbReference type="GO" id="GO:0016758">
    <property type="term" value="F:hexosyltransferase activity"/>
    <property type="evidence" value="ECO:0007669"/>
    <property type="project" value="TreeGrafter"/>
</dbReference>
<dbReference type="PANTHER" id="PTHR45947">
    <property type="entry name" value="SULFOQUINOVOSYL TRANSFERASE SQD2"/>
    <property type="match status" value="1"/>
</dbReference>
<dbReference type="RefSeq" id="WP_196992741.1">
    <property type="nucleotide sequence ID" value="NZ_JADWYR010000003.1"/>
</dbReference>
<accession>A0A931H099</accession>
<dbReference type="InterPro" id="IPR028098">
    <property type="entry name" value="Glyco_trans_4-like_N"/>
</dbReference>
<feature type="domain" description="Glycosyl transferase family 1" evidence="1">
    <location>
        <begin position="205"/>
        <end position="356"/>
    </location>
</feature>
<dbReference type="Proteomes" id="UP000628448">
    <property type="component" value="Unassembled WGS sequence"/>
</dbReference>
<gene>
    <name evidence="3" type="ORF">I5907_20615</name>
</gene>
<dbReference type="Pfam" id="PF00534">
    <property type="entry name" value="Glycos_transf_1"/>
    <property type="match status" value="1"/>
</dbReference>